<evidence type="ECO:0000256" key="2">
    <source>
        <dbReference type="ARBA" id="ARBA00022581"/>
    </source>
</evidence>
<proteinExistence type="inferred from homology"/>
<evidence type="ECO:0000256" key="1">
    <source>
        <dbReference type="ARBA" id="ARBA00009424"/>
    </source>
</evidence>
<dbReference type="GO" id="GO:0016032">
    <property type="term" value="P:viral process"/>
    <property type="evidence" value="ECO:0007669"/>
    <property type="project" value="InterPro"/>
</dbReference>
<reference evidence="6" key="1">
    <citation type="submission" date="2019-06" db="EMBL/GenBank/DDBJ databases">
        <title>Pepper yellow leaf curl Indonesia virus, DNA-A, complete.</title>
        <authorList>
            <person name="Fadhila C."/>
            <person name="Kil E.-J."/>
            <person name="Lal A."/>
            <person name="Vo T.T.B."/>
            <person name="Ho P.T."/>
            <person name="Lee K.-Y."/>
            <person name="Lee S."/>
        </authorList>
    </citation>
    <scope>NUCLEOTIDE SEQUENCE</scope>
</reference>
<dbReference type="PRINTS" id="PR00231">
    <property type="entry name" value="GEMCOATAL3"/>
</dbReference>
<evidence type="ECO:0000256" key="4">
    <source>
        <dbReference type="ARBA" id="ARBA00025955"/>
    </source>
</evidence>
<organism evidence="6">
    <name type="scientific">Pepper yellow leaf curl Indonesia virus</name>
    <dbReference type="NCBI Taxonomy" id="292477"/>
    <lineage>
        <taxon>Viruses</taxon>
        <taxon>Monodnaviria</taxon>
        <taxon>Shotokuvirae</taxon>
        <taxon>Cressdnaviricota</taxon>
        <taxon>Repensiviricetes</taxon>
        <taxon>Geplafuvirales</taxon>
        <taxon>Geminiviridae</taxon>
        <taxon>Begomovirus</taxon>
        <taxon>Begomovirus capsicumindonesiaense</taxon>
    </lineage>
</organism>
<name>A0A7S5HFP5_9GEMI</name>
<dbReference type="InterPro" id="IPR000657">
    <property type="entry name" value="Gemini_AL3"/>
</dbReference>
<comment type="subunit">
    <text evidence="4 5">Homooligomer. Interacts with the replication-associated protein (REP). Interacts with host proliferating cell nuclear antigen (PCNA). Interacts with host retinoblastoma-related protein 1 (RBR1), and may thereby deregulate the host cell cycle. Oligomerization and interaction with PCNA are necessary for optimal replication enhancement.</text>
</comment>
<comment type="function">
    <text evidence="3">Increases viral DNA accumulation. Enhances infectivity and symptom expression.</text>
</comment>
<protein>
    <recommendedName>
        <fullName evidence="5">Replication enhancer</fullName>
        <shortName evidence="5">REn</shortName>
    </recommendedName>
</protein>
<sequence>MDVDFRTGEYITAAQAQNGVYIWKVPNPLYFTVLRHSSRGYNNTVDYMEVQIQFNHNLRKALAIHKCFLIFHIWTRLRPQIWHFLRVFKNNVLRYLSNLGVVSINNVIRAVNYVLWDVLEQTVYAKQLHIIKFKLY</sequence>
<evidence type="ECO:0000256" key="3">
    <source>
        <dbReference type="ARBA" id="ARBA00025603"/>
    </source>
</evidence>
<dbReference type="EMBL" id="MN094866">
    <property type="protein sequence ID" value="QHB14668.1"/>
    <property type="molecule type" value="Genomic_DNA"/>
</dbReference>
<keyword evidence="2 5" id="KW-0945">Host-virus interaction</keyword>
<evidence type="ECO:0000256" key="5">
    <source>
        <dbReference type="RuleBase" id="RU363029"/>
    </source>
</evidence>
<accession>A0A7S5HFP5</accession>
<comment type="similarity">
    <text evidence="1 5">Belongs to the geminiviridae replication enhancer protein family.</text>
</comment>
<evidence type="ECO:0000313" key="6">
    <source>
        <dbReference type="EMBL" id="QHB14668.1"/>
    </source>
</evidence>
<dbReference type="Pfam" id="PF01407">
    <property type="entry name" value="Gemini_AL3"/>
    <property type="match status" value="1"/>
</dbReference>